<dbReference type="PROSITE" id="PS51257">
    <property type="entry name" value="PROKAR_LIPOPROTEIN"/>
    <property type="match status" value="1"/>
</dbReference>
<dbReference type="RefSeq" id="WP_176069704.1">
    <property type="nucleotide sequence ID" value="NZ_JABWMJ010000006.1"/>
</dbReference>
<organism evidence="1 2">
    <name type="scientific">Piscinibacter koreensis</name>
    <dbReference type="NCBI Taxonomy" id="2742824"/>
    <lineage>
        <taxon>Bacteria</taxon>
        <taxon>Pseudomonadati</taxon>
        <taxon>Pseudomonadota</taxon>
        <taxon>Betaproteobacteria</taxon>
        <taxon>Burkholderiales</taxon>
        <taxon>Sphaerotilaceae</taxon>
        <taxon>Piscinibacter</taxon>
    </lineage>
</organism>
<name>A0A7Y6NP96_9BURK</name>
<protein>
    <recommendedName>
        <fullName evidence="3">Lipoprotein</fullName>
    </recommendedName>
</protein>
<sequence length="75" mass="8010">MRRLGALGIGLAVVLGGCGETVQTIDSGRVRKADTPPWTAHDSPYRARGWNAGNQAAFDAQLRARAQGQNDYAAR</sequence>
<evidence type="ECO:0008006" key="3">
    <source>
        <dbReference type="Google" id="ProtNLM"/>
    </source>
</evidence>
<gene>
    <name evidence="1" type="ORF">HQN59_13880</name>
</gene>
<dbReference type="EMBL" id="JABWMJ010000006">
    <property type="protein sequence ID" value="NUZ06850.1"/>
    <property type="molecule type" value="Genomic_DNA"/>
</dbReference>
<evidence type="ECO:0000313" key="2">
    <source>
        <dbReference type="Proteomes" id="UP000529637"/>
    </source>
</evidence>
<evidence type="ECO:0000313" key="1">
    <source>
        <dbReference type="EMBL" id="NUZ06850.1"/>
    </source>
</evidence>
<accession>A0A7Y6NP96</accession>
<dbReference type="AlphaFoldDB" id="A0A7Y6NP96"/>
<reference evidence="1 2" key="1">
    <citation type="submission" date="2020-06" db="EMBL/GenBank/DDBJ databases">
        <title>Schlegella sp. ID0723 isolated from air conditioner.</title>
        <authorList>
            <person name="Kim D.Y."/>
            <person name="Kim D.-U."/>
        </authorList>
    </citation>
    <scope>NUCLEOTIDE SEQUENCE [LARGE SCALE GENOMIC DNA]</scope>
    <source>
        <strain evidence="1 2">ID0723</strain>
    </source>
</reference>
<proteinExistence type="predicted"/>
<keyword evidence="2" id="KW-1185">Reference proteome</keyword>
<comment type="caution">
    <text evidence="1">The sequence shown here is derived from an EMBL/GenBank/DDBJ whole genome shotgun (WGS) entry which is preliminary data.</text>
</comment>
<dbReference type="Proteomes" id="UP000529637">
    <property type="component" value="Unassembled WGS sequence"/>
</dbReference>